<dbReference type="AlphaFoldDB" id="A0A8A1LW63"/>
<feature type="compositionally biased region" description="Basic and acidic residues" evidence="1">
    <location>
        <begin position="147"/>
        <end position="156"/>
    </location>
</feature>
<dbReference type="EMBL" id="CP069109">
    <property type="protein sequence ID" value="QSS58159.1"/>
    <property type="molecule type" value="Genomic_DNA"/>
</dbReference>
<feature type="compositionally biased region" description="Polar residues" evidence="1">
    <location>
        <begin position="100"/>
        <end position="112"/>
    </location>
</feature>
<dbReference type="Proteomes" id="UP000663671">
    <property type="component" value="Chromosome 2"/>
</dbReference>
<accession>A0A8A1LW63</accession>
<feature type="compositionally biased region" description="Polar residues" evidence="1">
    <location>
        <begin position="171"/>
        <end position="180"/>
    </location>
</feature>
<evidence type="ECO:0000313" key="3">
    <source>
        <dbReference type="Proteomes" id="UP000663671"/>
    </source>
</evidence>
<feature type="region of interest" description="Disordered" evidence="1">
    <location>
        <begin position="95"/>
        <end position="180"/>
    </location>
</feature>
<dbReference type="VEuPathDB" id="FungiDB:I7I51_07582"/>
<organism evidence="2 3">
    <name type="scientific">Ajellomyces capsulatus</name>
    <name type="common">Darling's disease fungus</name>
    <name type="synonym">Histoplasma capsulatum</name>
    <dbReference type="NCBI Taxonomy" id="5037"/>
    <lineage>
        <taxon>Eukaryota</taxon>
        <taxon>Fungi</taxon>
        <taxon>Dikarya</taxon>
        <taxon>Ascomycota</taxon>
        <taxon>Pezizomycotina</taxon>
        <taxon>Eurotiomycetes</taxon>
        <taxon>Eurotiomycetidae</taxon>
        <taxon>Onygenales</taxon>
        <taxon>Ajellomycetaceae</taxon>
        <taxon>Histoplasma</taxon>
    </lineage>
</organism>
<sequence>MAKAQTGDGNHHMRCPVTTNPPHKHQSPEQYPYTTSPPRSKRQKLNNIESAHWDNLSNVWFTKSALRELDRRNQCQRSSQNRRPLTRQFHAELRKKPQLAAQSRNQSISQHQMACDPPITPDESDASTTPGEAGYQDANWGATTPVEDTKREESQVHGRAPQKPRIGRDTAGNQVSGLPN</sequence>
<evidence type="ECO:0000256" key="1">
    <source>
        <dbReference type="SAM" id="MobiDB-lite"/>
    </source>
</evidence>
<proteinExistence type="predicted"/>
<name>A0A8A1LW63_AJECA</name>
<protein>
    <submittedName>
        <fullName evidence="2">Uncharacterized protein</fullName>
    </submittedName>
</protein>
<feature type="region of interest" description="Disordered" evidence="1">
    <location>
        <begin position="1"/>
        <end position="51"/>
    </location>
</feature>
<evidence type="ECO:0000313" key="2">
    <source>
        <dbReference type="EMBL" id="QSS58159.1"/>
    </source>
</evidence>
<reference evidence="2" key="1">
    <citation type="submission" date="2021-01" db="EMBL/GenBank/DDBJ databases">
        <title>Chromosome-level genome assembly of a human fungal pathogen reveals clustering of transcriptionally co-regulated genes.</title>
        <authorList>
            <person name="Voorhies M."/>
            <person name="Cohen S."/>
            <person name="Shea T.P."/>
            <person name="Petrus S."/>
            <person name="Munoz J.F."/>
            <person name="Poplawski S."/>
            <person name="Goldman W.E."/>
            <person name="Michael T."/>
            <person name="Cuomo C.A."/>
            <person name="Sil A."/>
            <person name="Beyhan S."/>
        </authorList>
    </citation>
    <scope>NUCLEOTIDE SEQUENCE</scope>
    <source>
        <strain evidence="2">WU24</strain>
    </source>
</reference>
<feature type="compositionally biased region" description="Polar residues" evidence="1">
    <location>
        <begin position="28"/>
        <end position="38"/>
    </location>
</feature>
<gene>
    <name evidence="2" type="ORF">I7I51_07582</name>
</gene>